<dbReference type="Proteomes" id="UP000807306">
    <property type="component" value="Unassembled WGS sequence"/>
</dbReference>
<sequence>MFLLLIYCFLIACVLLHIFIPSLCYLLKIRSVTIKDDVTMFTSPNPRAPLELYLEDQLPFIFQAFAVVKLDKLRDHRVAEERAPRKPALTTPQHIVINEVEQYHQVSKSHRSIGLGEKNHTRIAILSLWCYLNDEASSTGA</sequence>
<comment type="caution">
    <text evidence="1">The sequence shown here is derived from an EMBL/GenBank/DDBJ whole genome shotgun (WGS) entry which is preliminary data.</text>
</comment>
<reference evidence="1" key="1">
    <citation type="submission" date="2020-11" db="EMBL/GenBank/DDBJ databases">
        <authorList>
            <consortium name="DOE Joint Genome Institute"/>
            <person name="Ahrendt S."/>
            <person name="Riley R."/>
            <person name="Andreopoulos W."/>
            <person name="Labutti K."/>
            <person name="Pangilinan J."/>
            <person name="Ruiz-Duenas F.J."/>
            <person name="Barrasa J.M."/>
            <person name="Sanchez-Garcia M."/>
            <person name="Camarero S."/>
            <person name="Miyauchi S."/>
            <person name="Serrano A."/>
            <person name="Linde D."/>
            <person name="Babiker R."/>
            <person name="Drula E."/>
            <person name="Ayuso-Fernandez I."/>
            <person name="Pacheco R."/>
            <person name="Padilla G."/>
            <person name="Ferreira P."/>
            <person name="Barriuso J."/>
            <person name="Kellner H."/>
            <person name="Castanera R."/>
            <person name="Alfaro M."/>
            <person name="Ramirez L."/>
            <person name="Pisabarro A.G."/>
            <person name="Kuo A."/>
            <person name="Tritt A."/>
            <person name="Lipzen A."/>
            <person name="He G."/>
            <person name="Yan M."/>
            <person name="Ng V."/>
            <person name="Cullen D."/>
            <person name="Martin F."/>
            <person name="Rosso M.-N."/>
            <person name="Henrissat B."/>
            <person name="Hibbett D."/>
            <person name="Martinez A.T."/>
            <person name="Grigoriev I.V."/>
        </authorList>
    </citation>
    <scope>NUCLEOTIDE SEQUENCE</scope>
    <source>
        <strain evidence="1">CBS 506.95</strain>
    </source>
</reference>
<dbReference type="AlphaFoldDB" id="A0A9P6EFD1"/>
<accession>A0A9P6EFD1</accession>
<gene>
    <name evidence="1" type="ORF">CPB83DRAFT_836288</name>
</gene>
<proteinExistence type="predicted"/>
<keyword evidence="2" id="KW-1185">Reference proteome</keyword>
<dbReference type="EMBL" id="MU157857">
    <property type="protein sequence ID" value="KAF9527935.1"/>
    <property type="molecule type" value="Genomic_DNA"/>
</dbReference>
<protein>
    <submittedName>
        <fullName evidence="1">Uncharacterized protein</fullName>
    </submittedName>
</protein>
<organism evidence="1 2">
    <name type="scientific">Crepidotus variabilis</name>
    <dbReference type="NCBI Taxonomy" id="179855"/>
    <lineage>
        <taxon>Eukaryota</taxon>
        <taxon>Fungi</taxon>
        <taxon>Dikarya</taxon>
        <taxon>Basidiomycota</taxon>
        <taxon>Agaricomycotina</taxon>
        <taxon>Agaricomycetes</taxon>
        <taxon>Agaricomycetidae</taxon>
        <taxon>Agaricales</taxon>
        <taxon>Agaricineae</taxon>
        <taxon>Crepidotaceae</taxon>
        <taxon>Crepidotus</taxon>
    </lineage>
</organism>
<evidence type="ECO:0000313" key="2">
    <source>
        <dbReference type="Proteomes" id="UP000807306"/>
    </source>
</evidence>
<name>A0A9P6EFD1_9AGAR</name>
<evidence type="ECO:0000313" key="1">
    <source>
        <dbReference type="EMBL" id="KAF9527935.1"/>
    </source>
</evidence>